<dbReference type="RefSeq" id="WP_258957761.1">
    <property type="nucleotide sequence ID" value="NZ_FORT01000009.1"/>
</dbReference>
<evidence type="ECO:0000256" key="1">
    <source>
        <dbReference type="SAM" id="Phobius"/>
    </source>
</evidence>
<feature type="transmembrane region" description="Helical" evidence="1">
    <location>
        <begin position="32"/>
        <end position="52"/>
    </location>
</feature>
<sequence length="87" mass="9549">MSNAAAEVQSSETGTNLGYKQELKRALTFKDLVIYGLITMLPIAPIQVYGMIAHETFGMVPIVYLVGVIAMVFTALSYSKMSQEFPI</sequence>
<dbReference type="EMBL" id="FORT01000009">
    <property type="protein sequence ID" value="SFK16300.1"/>
    <property type="molecule type" value="Genomic_DNA"/>
</dbReference>
<keyword evidence="1" id="KW-1133">Transmembrane helix</keyword>
<proteinExistence type="predicted"/>
<dbReference type="AlphaFoldDB" id="A0A1I3X9U6"/>
<keyword evidence="1" id="KW-0472">Membrane</keyword>
<evidence type="ECO:0008006" key="4">
    <source>
        <dbReference type="Google" id="ProtNLM"/>
    </source>
</evidence>
<name>A0A1I3X9U6_9BACL</name>
<keyword evidence="3" id="KW-1185">Reference proteome</keyword>
<feature type="transmembrane region" description="Helical" evidence="1">
    <location>
        <begin position="58"/>
        <end position="78"/>
    </location>
</feature>
<dbReference type="STRING" id="1884381.SAMN05518846_109133"/>
<evidence type="ECO:0000313" key="2">
    <source>
        <dbReference type="EMBL" id="SFK16300.1"/>
    </source>
</evidence>
<dbReference type="Gene3D" id="1.20.1740.10">
    <property type="entry name" value="Amino acid/polyamine transporter I"/>
    <property type="match status" value="1"/>
</dbReference>
<dbReference type="Proteomes" id="UP000198915">
    <property type="component" value="Unassembled WGS sequence"/>
</dbReference>
<keyword evidence="1" id="KW-0812">Transmembrane</keyword>
<protein>
    <recommendedName>
        <fullName evidence="4">Amino acid permease</fullName>
    </recommendedName>
</protein>
<reference evidence="3" key="1">
    <citation type="submission" date="2016-10" db="EMBL/GenBank/DDBJ databases">
        <authorList>
            <person name="Varghese N."/>
            <person name="Submissions S."/>
        </authorList>
    </citation>
    <scope>NUCLEOTIDE SEQUENCE [LARGE SCALE GENOMIC DNA]</scope>
    <source>
        <strain evidence="3">OK042</strain>
    </source>
</reference>
<gene>
    <name evidence="2" type="ORF">SAMN05518846_109133</name>
</gene>
<organism evidence="2 3">
    <name type="scientific">Brevibacillus centrosporus</name>
    <dbReference type="NCBI Taxonomy" id="54910"/>
    <lineage>
        <taxon>Bacteria</taxon>
        <taxon>Bacillati</taxon>
        <taxon>Bacillota</taxon>
        <taxon>Bacilli</taxon>
        <taxon>Bacillales</taxon>
        <taxon>Paenibacillaceae</taxon>
        <taxon>Brevibacillus</taxon>
    </lineage>
</organism>
<accession>A0A1I3X9U6</accession>
<evidence type="ECO:0000313" key="3">
    <source>
        <dbReference type="Proteomes" id="UP000198915"/>
    </source>
</evidence>